<accession>A0ABD5QGD7</accession>
<gene>
    <name evidence="1" type="ORF">ACFPFO_13745</name>
</gene>
<sequence length="345" mass="38677">MDGSGFRLDRWSDRLVRESERRHAYDGEAVADWQRAFRADLIETLGLASREEVGVDTRRLGTIEREDHERQKWEIRTEPGFRLPFYLLVPAEGSPPYPVACTVHGHTPLGKELYVGRTETDEQRAHVKEERRDVGLQAVRRGYAALVPDMRGFGELAAPEDRHAGGRSCQPMQLRGQLVGRSLVGDRVWDLRRLLDFAESRPELDTERIAVTGNSGGGTVTLFSAAVDDRIDVAVPISYFCTFADSIGSIPHCACNYVPGILELGEMGDVAGLIAPRPFRAVHGREDDIFPVEATRRAFERLERIYDAAGAPENCQLRVRDGGHRYYPEAAWPFIDAHLRESPGQ</sequence>
<dbReference type="RefSeq" id="WP_224827512.1">
    <property type="nucleotide sequence ID" value="NZ_JAIVEF010000001.1"/>
</dbReference>
<dbReference type="InterPro" id="IPR025890">
    <property type="entry name" value="Abhydrolase_bac"/>
</dbReference>
<dbReference type="AlphaFoldDB" id="A0ABD5QGD7"/>
<organism evidence="1 2">
    <name type="scientific">Saliphagus infecundisoli</name>
    <dbReference type="NCBI Taxonomy" id="1849069"/>
    <lineage>
        <taxon>Archaea</taxon>
        <taxon>Methanobacteriati</taxon>
        <taxon>Methanobacteriota</taxon>
        <taxon>Stenosarchaea group</taxon>
        <taxon>Halobacteria</taxon>
        <taxon>Halobacteriales</taxon>
        <taxon>Natrialbaceae</taxon>
        <taxon>Saliphagus</taxon>
    </lineage>
</organism>
<evidence type="ECO:0000313" key="2">
    <source>
        <dbReference type="Proteomes" id="UP001595925"/>
    </source>
</evidence>
<dbReference type="SUPFAM" id="SSF53474">
    <property type="entry name" value="alpha/beta-Hydrolases"/>
    <property type="match status" value="1"/>
</dbReference>
<dbReference type="InterPro" id="IPR029058">
    <property type="entry name" value="AB_hydrolase_fold"/>
</dbReference>
<dbReference type="Pfam" id="PF12715">
    <property type="entry name" value="Abhydrolase_7"/>
    <property type="match status" value="1"/>
</dbReference>
<comment type="caution">
    <text evidence="1">The sequence shown here is derived from an EMBL/GenBank/DDBJ whole genome shotgun (WGS) entry which is preliminary data.</text>
</comment>
<protein>
    <submittedName>
        <fullName evidence="1">Alpha/beta hydrolase family protein</fullName>
        <ecNumber evidence="1">3.4.-.-</ecNumber>
    </submittedName>
</protein>
<dbReference type="GO" id="GO:0016787">
    <property type="term" value="F:hydrolase activity"/>
    <property type="evidence" value="ECO:0007669"/>
    <property type="project" value="UniProtKB-KW"/>
</dbReference>
<name>A0ABD5QGD7_9EURY</name>
<dbReference type="Proteomes" id="UP001595925">
    <property type="component" value="Unassembled WGS sequence"/>
</dbReference>
<dbReference type="PANTHER" id="PTHR22946">
    <property type="entry name" value="DIENELACTONE HYDROLASE DOMAIN-CONTAINING PROTEIN-RELATED"/>
    <property type="match status" value="1"/>
</dbReference>
<dbReference type="InterPro" id="IPR050261">
    <property type="entry name" value="FrsA_esterase"/>
</dbReference>
<dbReference type="EMBL" id="JBHSJG010000036">
    <property type="protein sequence ID" value="MFC4988808.1"/>
    <property type="molecule type" value="Genomic_DNA"/>
</dbReference>
<dbReference type="Gene3D" id="3.40.50.1820">
    <property type="entry name" value="alpha/beta hydrolase"/>
    <property type="match status" value="1"/>
</dbReference>
<evidence type="ECO:0000313" key="1">
    <source>
        <dbReference type="EMBL" id="MFC4988808.1"/>
    </source>
</evidence>
<keyword evidence="1" id="KW-0378">Hydrolase</keyword>
<dbReference type="EC" id="3.4.-.-" evidence="1"/>
<keyword evidence="2" id="KW-1185">Reference proteome</keyword>
<proteinExistence type="predicted"/>
<reference evidence="1 2" key="1">
    <citation type="journal article" date="2019" name="Int. J. Syst. Evol. Microbiol.">
        <title>The Global Catalogue of Microorganisms (GCM) 10K type strain sequencing project: providing services to taxonomists for standard genome sequencing and annotation.</title>
        <authorList>
            <consortium name="The Broad Institute Genomics Platform"/>
            <consortium name="The Broad Institute Genome Sequencing Center for Infectious Disease"/>
            <person name="Wu L."/>
            <person name="Ma J."/>
        </authorList>
    </citation>
    <scope>NUCLEOTIDE SEQUENCE [LARGE SCALE GENOMIC DNA]</scope>
    <source>
        <strain evidence="1 2">CGMCC 1.15824</strain>
    </source>
</reference>